<accession>A0ABN6MVD0</accession>
<dbReference type="Gene3D" id="3.30.830.10">
    <property type="entry name" value="Metalloenzyme, LuxS/M16 peptidase-like"/>
    <property type="match status" value="2"/>
</dbReference>
<feature type="domain" description="Peptidase M16 C-terminal" evidence="8">
    <location>
        <begin position="212"/>
        <end position="388"/>
    </location>
</feature>
<keyword evidence="4" id="KW-0862">Zinc</keyword>
<dbReference type="Pfam" id="PF00675">
    <property type="entry name" value="Peptidase_M16"/>
    <property type="match status" value="1"/>
</dbReference>
<evidence type="ECO:0000256" key="5">
    <source>
        <dbReference type="ARBA" id="ARBA00023049"/>
    </source>
</evidence>
<organism evidence="9 10">
    <name type="scientific">Anaeromyxobacter oryzae</name>
    <dbReference type="NCBI Taxonomy" id="2918170"/>
    <lineage>
        <taxon>Bacteria</taxon>
        <taxon>Pseudomonadati</taxon>
        <taxon>Myxococcota</taxon>
        <taxon>Myxococcia</taxon>
        <taxon>Myxococcales</taxon>
        <taxon>Cystobacterineae</taxon>
        <taxon>Anaeromyxobacteraceae</taxon>
        <taxon>Anaeromyxobacter</taxon>
    </lineage>
</organism>
<sequence length="475" mass="51497">MTSGPLLVTALAAALAAGPASTPPPAPGATTAAATATETPRIPYEMFRLANGLTVILNVDHGAPLVGVHVQYDVGSKDEKPGRTGFAHLFEHLMFQGTEHLPKGLEDRLVDAAGGDANGSTAQDTTVYWQQVPSNALEQMLFIGSERMGFLLPTLDQAKLDNQRDVVRNERRQSYEMQPYGLAYDKILSNLWNPEFPYHWMTIGSHEDLEAATLQDVRDFFERWYGPENAVLSISGDIDPARTRALVEKWFAGIPGKTKPLHQLPDPKPLAQETRVTMEDRVQLPRLYVAWQTPKVFAAGDAALDLLGQILTDGKSARLVKRLVMEEQIAQSVSAGQSSQALAGMFLVVATPKPGVPLDRLEREIDEEIARIAKEPPTAVELERAKNKIEAGAVFGLEPVGGFGGRAATLANYFLRAGDPGFLEKDLERYRFATAADVSEAARTFLRKDARVVLNVVPKTGAPAPAAAAAEGSAR</sequence>
<evidence type="ECO:0000256" key="2">
    <source>
        <dbReference type="ARBA" id="ARBA00022670"/>
    </source>
</evidence>
<evidence type="ECO:0000256" key="4">
    <source>
        <dbReference type="ARBA" id="ARBA00022833"/>
    </source>
</evidence>
<keyword evidence="3" id="KW-0378">Hydrolase</keyword>
<evidence type="ECO:0000313" key="9">
    <source>
        <dbReference type="EMBL" id="BDG03630.1"/>
    </source>
</evidence>
<dbReference type="PANTHER" id="PTHR43690:SF35">
    <property type="entry name" value="NON-CATALYTIC MEMBER OF PEPTIDASE SUBFAMILY M16B-RELATED"/>
    <property type="match status" value="1"/>
</dbReference>
<evidence type="ECO:0000256" key="6">
    <source>
        <dbReference type="SAM" id="SignalP"/>
    </source>
</evidence>
<dbReference type="EMBL" id="AP025591">
    <property type="protein sequence ID" value="BDG03630.1"/>
    <property type="molecule type" value="Genomic_DNA"/>
</dbReference>
<dbReference type="RefSeq" id="WP_248361796.1">
    <property type="nucleotide sequence ID" value="NZ_AP025591.1"/>
</dbReference>
<feature type="signal peptide" evidence="6">
    <location>
        <begin position="1"/>
        <end position="22"/>
    </location>
</feature>
<gene>
    <name evidence="9" type="ORF">AMOR_26260</name>
</gene>
<comment type="similarity">
    <text evidence="1">Belongs to the peptidase M16 family.</text>
</comment>
<evidence type="ECO:0000256" key="3">
    <source>
        <dbReference type="ARBA" id="ARBA00022801"/>
    </source>
</evidence>
<dbReference type="PANTHER" id="PTHR43690">
    <property type="entry name" value="NARDILYSIN"/>
    <property type="match status" value="1"/>
</dbReference>
<evidence type="ECO:0000256" key="1">
    <source>
        <dbReference type="ARBA" id="ARBA00007261"/>
    </source>
</evidence>
<dbReference type="InterPro" id="IPR011249">
    <property type="entry name" value="Metalloenz_LuxS/M16"/>
</dbReference>
<keyword evidence="2" id="KW-0645">Protease</keyword>
<proteinExistence type="inferred from homology"/>
<keyword evidence="10" id="KW-1185">Reference proteome</keyword>
<feature type="chain" id="PRO_5046608923" description="Insulinase family protein" evidence="6">
    <location>
        <begin position="23"/>
        <end position="475"/>
    </location>
</feature>
<dbReference type="InterPro" id="IPR007863">
    <property type="entry name" value="Peptidase_M16_C"/>
</dbReference>
<keyword evidence="5" id="KW-0482">Metalloprotease</keyword>
<name>A0ABN6MVD0_9BACT</name>
<keyword evidence="6" id="KW-0732">Signal</keyword>
<dbReference type="InterPro" id="IPR011765">
    <property type="entry name" value="Pept_M16_N"/>
</dbReference>
<evidence type="ECO:0000259" key="7">
    <source>
        <dbReference type="Pfam" id="PF00675"/>
    </source>
</evidence>
<dbReference type="InterPro" id="IPR050626">
    <property type="entry name" value="Peptidase_M16"/>
</dbReference>
<reference evidence="10" key="1">
    <citation type="journal article" date="2022" name="Int. J. Syst. Evol. Microbiol.">
        <title>Anaeromyxobacter oryzae sp. nov., Anaeromyxobacter diazotrophicus sp. nov. and Anaeromyxobacter paludicola sp. nov., isolated from paddy soils.</title>
        <authorList>
            <person name="Itoh H."/>
            <person name="Xu Z."/>
            <person name="Mise K."/>
            <person name="Masuda Y."/>
            <person name="Ushijima N."/>
            <person name="Hayakawa C."/>
            <person name="Shiratori Y."/>
            <person name="Senoo K."/>
        </authorList>
    </citation>
    <scope>NUCLEOTIDE SEQUENCE [LARGE SCALE GENOMIC DNA]</scope>
    <source>
        <strain evidence="10">Red232</strain>
    </source>
</reference>
<evidence type="ECO:0000259" key="8">
    <source>
        <dbReference type="Pfam" id="PF05193"/>
    </source>
</evidence>
<dbReference type="Proteomes" id="UP001162891">
    <property type="component" value="Chromosome"/>
</dbReference>
<dbReference type="Pfam" id="PF05193">
    <property type="entry name" value="Peptidase_M16_C"/>
    <property type="match status" value="1"/>
</dbReference>
<feature type="domain" description="Peptidase M16 N-terminal" evidence="7">
    <location>
        <begin position="55"/>
        <end position="193"/>
    </location>
</feature>
<evidence type="ECO:0008006" key="11">
    <source>
        <dbReference type="Google" id="ProtNLM"/>
    </source>
</evidence>
<dbReference type="SUPFAM" id="SSF63411">
    <property type="entry name" value="LuxS/MPP-like metallohydrolase"/>
    <property type="match status" value="2"/>
</dbReference>
<evidence type="ECO:0000313" key="10">
    <source>
        <dbReference type="Proteomes" id="UP001162891"/>
    </source>
</evidence>
<protein>
    <recommendedName>
        <fullName evidence="11">Insulinase family protein</fullName>
    </recommendedName>
</protein>